<reference evidence="1 2" key="1">
    <citation type="submission" date="2020-01" db="EMBL/GenBank/DDBJ databases">
        <title>Genetics and antimicrobial susceptibilities of Nocardia species isolated from the soil; a comparison with species isolated from humans.</title>
        <authorList>
            <person name="Carrasco G."/>
            <person name="Monzon S."/>
            <person name="Sansegundo M."/>
            <person name="Garcia E."/>
            <person name="Garrido N."/>
            <person name="Medina M.J."/>
            <person name="Villalon P."/>
            <person name="Ramirez-Arocha A.C."/>
            <person name="Jimenez P."/>
            <person name="Cuesta I."/>
            <person name="Valdezate S."/>
        </authorList>
    </citation>
    <scope>NUCLEOTIDE SEQUENCE [LARGE SCALE GENOMIC DNA]</scope>
    <source>
        <strain evidence="1 2">CNM20110626</strain>
    </source>
</reference>
<dbReference type="Proteomes" id="UP000471166">
    <property type="component" value="Unassembled WGS sequence"/>
</dbReference>
<evidence type="ECO:0000313" key="2">
    <source>
        <dbReference type="Proteomes" id="UP000471166"/>
    </source>
</evidence>
<dbReference type="PANTHER" id="PTHR37310:SF1">
    <property type="entry name" value="CYTOPLASMIC PROTEIN"/>
    <property type="match status" value="1"/>
</dbReference>
<evidence type="ECO:0000313" key="1">
    <source>
        <dbReference type="EMBL" id="NEW32371.1"/>
    </source>
</evidence>
<dbReference type="Gene3D" id="1.20.1270.360">
    <property type="match status" value="1"/>
</dbReference>
<dbReference type="EMBL" id="JAAGVB010000008">
    <property type="protein sequence ID" value="NEW32371.1"/>
    <property type="molecule type" value="Genomic_DNA"/>
</dbReference>
<dbReference type="InterPro" id="IPR044543">
    <property type="entry name" value="YHJQ-like"/>
</dbReference>
<proteinExistence type="predicted"/>
<dbReference type="PANTHER" id="PTHR37310">
    <property type="entry name" value="CYTOPLASMIC PROTEIN-RELATED"/>
    <property type="match status" value="1"/>
</dbReference>
<dbReference type="Pfam" id="PF03860">
    <property type="entry name" value="Csp"/>
    <property type="match status" value="1"/>
</dbReference>
<name>A0A2L2JLS2_9NOCA</name>
<sequence>MGTVAELLDSYPADLGQVDRNVLATCIERCFECAQACTACADACLSEPSVAEMVKCIRSDLDCADICDTTGRVLSRHTGYDANLTRAVLEACATACASCADECERHTAHEHCRVCAQTCRRCETACRELIAALG</sequence>
<organism evidence="1 2">
    <name type="scientific">Nocardia cyriacigeorgica</name>
    <dbReference type="NCBI Taxonomy" id="135487"/>
    <lineage>
        <taxon>Bacteria</taxon>
        <taxon>Bacillati</taxon>
        <taxon>Actinomycetota</taxon>
        <taxon>Actinomycetes</taxon>
        <taxon>Mycobacteriales</taxon>
        <taxon>Nocardiaceae</taxon>
        <taxon>Nocardia</taxon>
    </lineage>
</organism>
<dbReference type="InterPro" id="IPR005560">
    <property type="entry name" value="Csp_YhjQ"/>
</dbReference>
<dbReference type="RefSeq" id="WP_054811674.1">
    <property type="nucleotide sequence ID" value="NZ_CP026746.1"/>
</dbReference>
<comment type="caution">
    <text evidence="1">The sequence shown here is derived from an EMBL/GenBank/DDBJ whole genome shotgun (WGS) entry which is preliminary data.</text>
</comment>
<protein>
    <submittedName>
        <fullName evidence="1">Four-helix bundle copper-binding protein</fullName>
    </submittedName>
</protein>
<dbReference type="AlphaFoldDB" id="A0A2L2JLS2"/>
<gene>
    <name evidence="1" type="ORF">GV791_07330</name>
</gene>
<dbReference type="GeneID" id="57067666"/>
<accession>A0A2L2JLS2</accession>
<dbReference type="CDD" id="cd08026">
    <property type="entry name" value="DUF326"/>
    <property type="match status" value="1"/>
</dbReference>